<sequence>MEEEHKPKAQPQRRLNPNMQEVVKKEILKWLAAGIIYPISDSMRINPVQCVPKKGGMTVITNEQNELIPTRTVTGW</sequence>
<dbReference type="InterPro" id="IPR043502">
    <property type="entry name" value="DNA/RNA_pol_sf"/>
</dbReference>
<gene>
    <name evidence="1" type="ORF">Sradi_3650000</name>
</gene>
<dbReference type="AlphaFoldDB" id="A0AAW2QIX3"/>
<comment type="caution">
    <text evidence="1">The sequence shown here is derived from an EMBL/GenBank/DDBJ whole genome shotgun (WGS) entry which is preliminary data.</text>
</comment>
<accession>A0AAW2QIX3</accession>
<proteinExistence type="predicted"/>
<organism evidence="1">
    <name type="scientific">Sesamum radiatum</name>
    <name type="common">Black benniseed</name>
    <dbReference type="NCBI Taxonomy" id="300843"/>
    <lineage>
        <taxon>Eukaryota</taxon>
        <taxon>Viridiplantae</taxon>
        <taxon>Streptophyta</taxon>
        <taxon>Embryophyta</taxon>
        <taxon>Tracheophyta</taxon>
        <taxon>Spermatophyta</taxon>
        <taxon>Magnoliopsida</taxon>
        <taxon>eudicotyledons</taxon>
        <taxon>Gunneridae</taxon>
        <taxon>Pentapetalae</taxon>
        <taxon>asterids</taxon>
        <taxon>lamiids</taxon>
        <taxon>Lamiales</taxon>
        <taxon>Pedaliaceae</taxon>
        <taxon>Sesamum</taxon>
    </lineage>
</organism>
<reference evidence="1" key="2">
    <citation type="journal article" date="2024" name="Plant">
        <title>Genomic evolution and insights into agronomic trait innovations of Sesamum species.</title>
        <authorList>
            <person name="Miao H."/>
            <person name="Wang L."/>
            <person name="Qu L."/>
            <person name="Liu H."/>
            <person name="Sun Y."/>
            <person name="Le M."/>
            <person name="Wang Q."/>
            <person name="Wei S."/>
            <person name="Zheng Y."/>
            <person name="Lin W."/>
            <person name="Duan Y."/>
            <person name="Cao H."/>
            <person name="Xiong S."/>
            <person name="Wang X."/>
            <person name="Wei L."/>
            <person name="Li C."/>
            <person name="Ma Q."/>
            <person name="Ju M."/>
            <person name="Zhao R."/>
            <person name="Li G."/>
            <person name="Mu C."/>
            <person name="Tian Q."/>
            <person name="Mei H."/>
            <person name="Zhang T."/>
            <person name="Gao T."/>
            <person name="Zhang H."/>
        </authorList>
    </citation>
    <scope>NUCLEOTIDE SEQUENCE</scope>
    <source>
        <strain evidence="1">G02</strain>
    </source>
</reference>
<dbReference type="SUPFAM" id="SSF56672">
    <property type="entry name" value="DNA/RNA polymerases"/>
    <property type="match status" value="1"/>
</dbReference>
<reference evidence="1" key="1">
    <citation type="submission" date="2020-06" db="EMBL/GenBank/DDBJ databases">
        <authorList>
            <person name="Li T."/>
            <person name="Hu X."/>
            <person name="Zhang T."/>
            <person name="Song X."/>
            <person name="Zhang H."/>
            <person name="Dai N."/>
            <person name="Sheng W."/>
            <person name="Hou X."/>
            <person name="Wei L."/>
        </authorList>
    </citation>
    <scope>NUCLEOTIDE SEQUENCE</scope>
    <source>
        <strain evidence="1">G02</strain>
        <tissue evidence="1">Leaf</tissue>
    </source>
</reference>
<dbReference type="Gene3D" id="3.10.10.10">
    <property type="entry name" value="HIV Type 1 Reverse Transcriptase, subunit A, domain 1"/>
    <property type="match status" value="1"/>
</dbReference>
<evidence type="ECO:0000313" key="1">
    <source>
        <dbReference type="EMBL" id="KAL0367599.1"/>
    </source>
</evidence>
<protein>
    <submittedName>
        <fullName evidence="1">Uncharacterized protein</fullName>
    </submittedName>
</protein>
<dbReference type="EMBL" id="JACGWJ010000015">
    <property type="protein sequence ID" value="KAL0367599.1"/>
    <property type="molecule type" value="Genomic_DNA"/>
</dbReference>
<name>A0AAW2QIX3_SESRA</name>